<feature type="compositionally biased region" description="Pro residues" evidence="1">
    <location>
        <begin position="1"/>
        <end position="20"/>
    </location>
</feature>
<evidence type="ECO:0000256" key="1">
    <source>
        <dbReference type="SAM" id="MobiDB-lite"/>
    </source>
</evidence>
<accession>A0A4Y7T2V6</accession>
<dbReference type="Proteomes" id="UP000298030">
    <property type="component" value="Unassembled WGS sequence"/>
</dbReference>
<protein>
    <submittedName>
        <fullName evidence="2">Uncharacterized protein</fullName>
    </submittedName>
</protein>
<feature type="region of interest" description="Disordered" evidence="1">
    <location>
        <begin position="1"/>
        <end position="36"/>
    </location>
</feature>
<name>A0A4Y7T2V6_COPMI</name>
<evidence type="ECO:0000313" key="3">
    <source>
        <dbReference type="Proteomes" id="UP000298030"/>
    </source>
</evidence>
<dbReference type="AlphaFoldDB" id="A0A4Y7T2V6"/>
<reference evidence="2 3" key="1">
    <citation type="journal article" date="2019" name="Nat. Ecol. Evol.">
        <title>Megaphylogeny resolves global patterns of mushroom evolution.</title>
        <authorList>
            <person name="Varga T."/>
            <person name="Krizsan K."/>
            <person name="Foldi C."/>
            <person name="Dima B."/>
            <person name="Sanchez-Garcia M."/>
            <person name="Sanchez-Ramirez S."/>
            <person name="Szollosi G.J."/>
            <person name="Szarkandi J.G."/>
            <person name="Papp V."/>
            <person name="Albert L."/>
            <person name="Andreopoulos W."/>
            <person name="Angelini C."/>
            <person name="Antonin V."/>
            <person name="Barry K.W."/>
            <person name="Bougher N.L."/>
            <person name="Buchanan P."/>
            <person name="Buyck B."/>
            <person name="Bense V."/>
            <person name="Catcheside P."/>
            <person name="Chovatia M."/>
            <person name="Cooper J."/>
            <person name="Damon W."/>
            <person name="Desjardin D."/>
            <person name="Finy P."/>
            <person name="Geml J."/>
            <person name="Haridas S."/>
            <person name="Hughes K."/>
            <person name="Justo A."/>
            <person name="Karasinski D."/>
            <person name="Kautmanova I."/>
            <person name="Kiss B."/>
            <person name="Kocsube S."/>
            <person name="Kotiranta H."/>
            <person name="LaButti K.M."/>
            <person name="Lechner B.E."/>
            <person name="Liimatainen K."/>
            <person name="Lipzen A."/>
            <person name="Lukacs Z."/>
            <person name="Mihaltcheva S."/>
            <person name="Morgado L.N."/>
            <person name="Niskanen T."/>
            <person name="Noordeloos M.E."/>
            <person name="Ohm R.A."/>
            <person name="Ortiz-Santana B."/>
            <person name="Ovrebo C."/>
            <person name="Racz N."/>
            <person name="Riley R."/>
            <person name="Savchenko A."/>
            <person name="Shiryaev A."/>
            <person name="Soop K."/>
            <person name="Spirin V."/>
            <person name="Szebenyi C."/>
            <person name="Tomsovsky M."/>
            <person name="Tulloss R.E."/>
            <person name="Uehling J."/>
            <person name="Grigoriev I.V."/>
            <person name="Vagvolgyi C."/>
            <person name="Papp T."/>
            <person name="Martin F.M."/>
            <person name="Miettinen O."/>
            <person name="Hibbett D.S."/>
            <person name="Nagy L.G."/>
        </authorList>
    </citation>
    <scope>NUCLEOTIDE SEQUENCE [LARGE SCALE GENOMIC DNA]</scope>
    <source>
        <strain evidence="2 3">FP101781</strain>
    </source>
</reference>
<gene>
    <name evidence="2" type="ORF">FA13DRAFT_1633283</name>
</gene>
<dbReference type="Pfam" id="PF18759">
    <property type="entry name" value="Plavaka"/>
    <property type="match status" value="1"/>
</dbReference>
<dbReference type="InterPro" id="IPR041078">
    <property type="entry name" value="Plavaka"/>
</dbReference>
<sequence length="840" mass="96072">MCPNPNAPSLPLQPPTPPAALSPNAHPSNSPFDGHGKPWAPFQSQLDFEFAKLVQSAHLNEGQVDDFVNIVWKILQATPGEFTLHDGREVRDTWKIATDLHGKGLEHVDIGAMYKNEQITFPLWRIRMWDWYKTLLDDPVLKGEFRWDAERLFRHNGEEFVRFINEPWTANRWWKIQGLLPQRDGKPAVPFCIIFYADKTKLSTMGTKKGYPVYVRCGNLPAHIRNGEGLGGGFMVGLIPIVPEDNDKAGKKPFVDFKRVVWHACIAEILESLRQFADSGYPYECSDGIVRWLYPIILILSADFEEQCVMAAIRGMGSVVPCPICLAPGEEFPALEGGYELRSTENMRGIYEAAEDAPTAQEREEDLKAVGLRRVNNAFWALKYTDVYLAISWDRLHAYHSGLFRKHILKEFLLILEAPSTGAGAARRALSTNLQNMPRWRDFPHFTHISDFNEYCDGRKYEDLSKIIIFASQSIFPASNERAYQWLALARSYLELDLWASLRTHTSATIQKGRQELKRFDIERKVTTFRMTKKWDFPKAHSHAHLFDDIEEKGSTINFNTKYNEKKHKEQKEKYNLTNFKEVEKQVGSQCRPGMMIDRTIRQHELAVERAEVVDDHIDDLPDSLSVDATIGADHCWVYTGSPLRLALSNVDQSIPEEYSQAFKDLPAKLTRKMRVDLEIPRGRGQWSVSDDTMVTTYLFMKVNYTSLEDSQIATDFIRANPSFYGRPRYDCALFNAEGGQYTIGRIVSIIGVLDNEDIERKYAVVIPFDRPVSMAADERANLNRGAHLRLTHLRSREPEHSIVVALENIVRGALMVPDWGSKRSSQYIVMDVVDVDFFL</sequence>
<dbReference type="OrthoDB" id="3239511at2759"/>
<proteinExistence type="predicted"/>
<organism evidence="2 3">
    <name type="scientific">Coprinellus micaceus</name>
    <name type="common">Glistening ink-cap mushroom</name>
    <name type="synonym">Coprinus micaceus</name>
    <dbReference type="NCBI Taxonomy" id="71717"/>
    <lineage>
        <taxon>Eukaryota</taxon>
        <taxon>Fungi</taxon>
        <taxon>Dikarya</taxon>
        <taxon>Basidiomycota</taxon>
        <taxon>Agaricomycotina</taxon>
        <taxon>Agaricomycetes</taxon>
        <taxon>Agaricomycetidae</taxon>
        <taxon>Agaricales</taxon>
        <taxon>Agaricineae</taxon>
        <taxon>Psathyrellaceae</taxon>
        <taxon>Coprinellus</taxon>
    </lineage>
</organism>
<comment type="caution">
    <text evidence="2">The sequence shown here is derived from an EMBL/GenBank/DDBJ whole genome shotgun (WGS) entry which is preliminary data.</text>
</comment>
<dbReference type="EMBL" id="QPFP01000033">
    <property type="protein sequence ID" value="TEB28341.1"/>
    <property type="molecule type" value="Genomic_DNA"/>
</dbReference>
<evidence type="ECO:0000313" key="2">
    <source>
        <dbReference type="EMBL" id="TEB28341.1"/>
    </source>
</evidence>
<keyword evidence="3" id="KW-1185">Reference proteome</keyword>
<dbReference type="STRING" id="71717.A0A4Y7T2V6"/>